<protein>
    <submittedName>
        <fullName evidence="10">DnaJ homolog subfamily C member 17</fullName>
    </submittedName>
</protein>
<dbReference type="Gene3D" id="3.30.70.330">
    <property type="match status" value="1"/>
</dbReference>
<dbReference type="RefSeq" id="XP_005106408.1">
    <property type="nucleotide sequence ID" value="XM_005106351.3"/>
</dbReference>
<name>A0ABM0K1A7_APLCA</name>
<dbReference type="InterPro" id="IPR034254">
    <property type="entry name" value="DNAJC17_RRM"/>
</dbReference>
<dbReference type="Pfam" id="PF00226">
    <property type="entry name" value="DnaJ"/>
    <property type="match status" value="1"/>
</dbReference>
<evidence type="ECO:0000256" key="2">
    <source>
        <dbReference type="ARBA" id="ARBA00004496"/>
    </source>
</evidence>
<evidence type="ECO:0000256" key="5">
    <source>
        <dbReference type="ARBA" id="ARBA00023242"/>
    </source>
</evidence>
<evidence type="ECO:0000313" key="9">
    <source>
        <dbReference type="Proteomes" id="UP000694888"/>
    </source>
</evidence>
<evidence type="ECO:0000256" key="1">
    <source>
        <dbReference type="ARBA" id="ARBA00004123"/>
    </source>
</evidence>
<keyword evidence="4" id="KW-0143">Chaperone</keyword>
<feature type="region of interest" description="Disordered" evidence="7">
    <location>
        <begin position="275"/>
        <end position="310"/>
    </location>
</feature>
<comment type="subcellular location">
    <subcellularLocation>
        <location evidence="2">Cytoplasm</location>
    </subcellularLocation>
    <subcellularLocation>
        <location evidence="1">Nucleus</location>
    </subcellularLocation>
</comment>
<evidence type="ECO:0000256" key="6">
    <source>
        <dbReference type="SAM" id="Coils"/>
    </source>
</evidence>
<feature type="compositionally biased region" description="Basic and acidic residues" evidence="7">
    <location>
        <begin position="293"/>
        <end position="310"/>
    </location>
</feature>
<evidence type="ECO:0000256" key="4">
    <source>
        <dbReference type="ARBA" id="ARBA00023186"/>
    </source>
</evidence>
<keyword evidence="9" id="KW-1185">Reference proteome</keyword>
<sequence>MSKELFKKDLYGILNVTEDATEKEILKGYRKKALKCHPDKNPDNPKAAELFHELSSALEILTDAAARAAYDQSRKAKKAADERNKVLDSKRKKFKEDLEAREQAAFEQSKKVDEVEAERKLQREIERLRKEGSRLLEQEQERLKEELKKATVQQEVDTDCSGECPRIKLKWQAKKGDPNNGGYNSQNLNDILSCYGTVSALIVSAKRNGSAIVEFGSPDVAVDILDETGLKDNPFSILWLSGKPTASHPAESRTESLNNDHFQVPNFCDSSVNFSNGGPEVRSTSSSVQDSLTEEKLTVDGDDDGGNKDFESLVLRRMRQAEERKRLIEQMMKEDENDT</sequence>
<dbReference type="PROSITE" id="PS50076">
    <property type="entry name" value="DNAJ_2"/>
    <property type="match status" value="1"/>
</dbReference>
<dbReference type="PANTHER" id="PTHR44313">
    <property type="entry name" value="DNAJ HOMOLOG SUBFAMILY C MEMBER 17"/>
    <property type="match status" value="1"/>
</dbReference>
<feature type="compositionally biased region" description="Polar residues" evidence="7">
    <location>
        <begin position="275"/>
        <end position="291"/>
    </location>
</feature>
<dbReference type="CDD" id="cd12429">
    <property type="entry name" value="RRM_DNAJC17"/>
    <property type="match status" value="1"/>
</dbReference>
<keyword evidence="6" id="KW-0175">Coiled coil</keyword>
<reference evidence="10" key="1">
    <citation type="submission" date="2025-08" db="UniProtKB">
        <authorList>
            <consortium name="RefSeq"/>
        </authorList>
    </citation>
    <scope>IDENTIFICATION</scope>
</reference>
<dbReference type="PANTHER" id="PTHR44313:SF1">
    <property type="entry name" value="DNAJ HOMOLOG SUBFAMILY C MEMBER 17"/>
    <property type="match status" value="1"/>
</dbReference>
<organism evidence="9 10">
    <name type="scientific">Aplysia californica</name>
    <name type="common">California sea hare</name>
    <dbReference type="NCBI Taxonomy" id="6500"/>
    <lineage>
        <taxon>Eukaryota</taxon>
        <taxon>Metazoa</taxon>
        <taxon>Spiralia</taxon>
        <taxon>Lophotrochozoa</taxon>
        <taxon>Mollusca</taxon>
        <taxon>Gastropoda</taxon>
        <taxon>Heterobranchia</taxon>
        <taxon>Euthyneura</taxon>
        <taxon>Tectipleura</taxon>
        <taxon>Aplysiida</taxon>
        <taxon>Aplysioidea</taxon>
        <taxon>Aplysiidae</taxon>
        <taxon>Aplysia</taxon>
    </lineage>
</organism>
<dbReference type="InterPro" id="IPR001623">
    <property type="entry name" value="DnaJ_domain"/>
</dbReference>
<dbReference type="CDD" id="cd06257">
    <property type="entry name" value="DnaJ"/>
    <property type="match status" value="1"/>
</dbReference>
<gene>
    <name evidence="10" type="primary">LOC101848462</name>
</gene>
<dbReference type="InterPro" id="IPR012677">
    <property type="entry name" value="Nucleotide-bd_a/b_plait_sf"/>
</dbReference>
<dbReference type="InterPro" id="IPR036869">
    <property type="entry name" value="J_dom_sf"/>
</dbReference>
<evidence type="ECO:0000256" key="7">
    <source>
        <dbReference type="SAM" id="MobiDB-lite"/>
    </source>
</evidence>
<dbReference type="Gene3D" id="1.10.287.110">
    <property type="entry name" value="DnaJ domain"/>
    <property type="match status" value="1"/>
</dbReference>
<dbReference type="PRINTS" id="PR00625">
    <property type="entry name" value="JDOMAIN"/>
</dbReference>
<accession>A0ABM0K1A7</accession>
<proteinExistence type="predicted"/>
<dbReference type="SMART" id="SM00271">
    <property type="entry name" value="DnaJ"/>
    <property type="match status" value="1"/>
</dbReference>
<dbReference type="Proteomes" id="UP000694888">
    <property type="component" value="Unplaced"/>
</dbReference>
<evidence type="ECO:0000256" key="3">
    <source>
        <dbReference type="ARBA" id="ARBA00022490"/>
    </source>
</evidence>
<dbReference type="InterPro" id="IPR052094">
    <property type="entry name" value="Pre-mRNA-splicing_ERAD"/>
</dbReference>
<keyword evidence="3" id="KW-0963">Cytoplasm</keyword>
<feature type="coiled-coil region" evidence="6">
    <location>
        <begin position="111"/>
        <end position="156"/>
    </location>
</feature>
<evidence type="ECO:0000259" key="8">
    <source>
        <dbReference type="PROSITE" id="PS50076"/>
    </source>
</evidence>
<dbReference type="SUPFAM" id="SSF46565">
    <property type="entry name" value="Chaperone J-domain"/>
    <property type="match status" value="1"/>
</dbReference>
<evidence type="ECO:0000313" key="10">
    <source>
        <dbReference type="RefSeq" id="XP_005106408.1"/>
    </source>
</evidence>
<dbReference type="GeneID" id="101848462"/>
<keyword evidence="5" id="KW-0539">Nucleus</keyword>
<feature type="domain" description="J" evidence="8">
    <location>
        <begin position="9"/>
        <end position="74"/>
    </location>
</feature>